<keyword evidence="2 6" id="KW-0812">Transmembrane</keyword>
<evidence type="ECO:0000256" key="4">
    <source>
        <dbReference type="ARBA" id="ARBA00023136"/>
    </source>
</evidence>
<evidence type="ECO:0000256" key="1">
    <source>
        <dbReference type="ARBA" id="ARBA00004141"/>
    </source>
</evidence>
<dbReference type="PANTHER" id="PTHR23501">
    <property type="entry name" value="MAJOR FACILITATOR SUPERFAMILY"/>
    <property type="match status" value="1"/>
</dbReference>
<organism evidence="8 9">
    <name type="scientific">Hirsutella minnesotensis 3608</name>
    <dbReference type="NCBI Taxonomy" id="1043627"/>
    <lineage>
        <taxon>Eukaryota</taxon>
        <taxon>Fungi</taxon>
        <taxon>Dikarya</taxon>
        <taxon>Ascomycota</taxon>
        <taxon>Pezizomycotina</taxon>
        <taxon>Sordariomycetes</taxon>
        <taxon>Hypocreomycetidae</taxon>
        <taxon>Hypocreales</taxon>
        <taxon>Ophiocordycipitaceae</taxon>
        <taxon>Hirsutella</taxon>
    </lineage>
</organism>
<dbReference type="AlphaFoldDB" id="A0A0F8A2Y9"/>
<dbReference type="Pfam" id="PF07690">
    <property type="entry name" value="MFS_1"/>
    <property type="match status" value="1"/>
</dbReference>
<feature type="transmembrane region" description="Helical" evidence="6">
    <location>
        <begin position="190"/>
        <end position="210"/>
    </location>
</feature>
<dbReference type="Proteomes" id="UP000054481">
    <property type="component" value="Unassembled WGS sequence"/>
</dbReference>
<dbReference type="EMBL" id="KQ030600">
    <property type="protein sequence ID" value="KJZ70909.1"/>
    <property type="molecule type" value="Genomic_DNA"/>
</dbReference>
<feature type="transmembrane region" description="Helical" evidence="6">
    <location>
        <begin position="340"/>
        <end position="358"/>
    </location>
</feature>
<evidence type="ECO:0000256" key="6">
    <source>
        <dbReference type="SAM" id="Phobius"/>
    </source>
</evidence>
<dbReference type="PROSITE" id="PS50850">
    <property type="entry name" value="MFS"/>
    <property type="match status" value="1"/>
</dbReference>
<evidence type="ECO:0000313" key="9">
    <source>
        <dbReference type="Proteomes" id="UP000054481"/>
    </source>
</evidence>
<comment type="subcellular location">
    <subcellularLocation>
        <location evidence="1">Membrane</location>
        <topology evidence="1">Multi-pass membrane protein</topology>
    </subcellularLocation>
</comment>
<feature type="transmembrane region" description="Helical" evidence="6">
    <location>
        <begin position="130"/>
        <end position="150"/>
    </location>
</feature>
<dbReference type="PANTHER" id="PTHR23501:SF199">
    <property type="entry name" value="MFS EFFLUX TRANSPORTER INPD-RELATED"/>
    <property type="match status" value="1"/>
</dbReference>
<name>A0A0F8A2Y9_9HYPO</name>
<feature type="compositionally biased region" description="Polar residues" evidence="5">
    <location>
        <begin position="8"/>
        <end position="25"/>
    </location>
</feature>
<dbReference type="PRINTS" id="PR01036">
    <property type="entry name" value="TCRTETB"/>
</dbReference>
<feature type="domain" description="Major facilitator superfamily (MFS) profile" evidence="7">
    <location>
        <begin position="35"/>
        <end position="534"/>
    </location>
</feature>
<keyword evidence="3 6" id="KW-1133">Transmembrane helix</keyword>
<sequence length="558" mass="59256">MAEADTGTDMSMSATSESAPASKSRQTPKWRLSTVTGALCLGTFLFGLDVNIIGVAIPFITTQFESLSDVSWYGSAYMLTLTAFQPLFGNLYKYFNAKTIYLASLTLFEVGSIISATANVSNTLIVGRAILGLGAAGLLQGALAIIGLLVPIDQVPLYIGIVVSSMVLSVCCGPVIGGALTQYVNWQWCFWINVPAGFVVLVLVFIFVNIDQSSDKSNQALPLRDKFHRMDIPGLVLFLGAVCCLLLALTWGGQTYPWRDSRIIGLFIGFGLLTACFCYWLVRQGDFAIIPLRVLKIRSIYMGSITLVGYGILSVVYGYYLPILFQSVQGVTTTESGVRYIALVGPQIFTVVVAGAIVTTWGHYVPYMIAGGVISSIGAGLLTTVDPDTRTVAWAGYLVMTGIGLGMAAQLPYTALQAVLDPKDVATGNAIAVFSFHLAGAIGLAIGQVLLLDGLITSVPQRTQAVTPAQVIQAGATGLEAIASSPGVLNALRWAYSDAVRRTIVLGLAGSCITVPAACAMDWLNIKRVAEERRLANDSEASTGKEGTPEVRVKALDA</sequence>
<reference evidence="8 9" key="1">
    <citation type="journal article" date="2014" name="Genome Biol. Evol.">
        <title>Comparative genomics and transcriptomics analyses reveal divergent lifestyle features of nematode endoparasitic fungus Hirsutella minnesotensis.</title>
        <authorList>
            <person name="Lai Y."/>
            <person name="Liu K."/>
            <person name="Zhang X."/>
            <person name="Zhang X."/>
            <person name="Li K."/>
            <person name="Wang N."/>
            <person name="Shu C."/>
            <person name="Wu Y."/>
            <person name="Wang C."/>
            <person name="Bushley K.E."/>
            <person name="Xiang M."/>
            <person name="Liu X."/>
        </authorList>
    </citation>
    <scope>NUCLEOTIDE SEQUENCE [LARGE SCALE GENOMIC DNA]</scope>
    <source>
        <strain evidence="8 9">3608</strain>
    </source>
</reference>
<feature type="transmembrane region" description="Helical" evidence="6">
    <location>
        <begin position="72"/>
        <end position="92"/>
    </location>
</feature>
<feature type="transmembrane region" description="Helical" evidence="6">
    <location>
        <begin position="231"/>
        <end position="251"/>
    </location>
</feature>
<feature type="transmembrane region" description="Helical" evidence="6">
    <location>
        <begin position="391"/>
        <end position="409"/>
    </location>
</feature>
<feature type="transmembrane region" description="Helical" evidence="6">
    <location>
        <begin position="263"/>
        <end position="282"/>
    </location>
</feature>
<dbReference type="InterPro" id="IPR020846">
    <property type="entry name" value="MFS_dom"/>
</dbReference>
<dbReference type="Gene3D" id="1.20.1720.10">
    <property type="entry name" value="Multidrug resistance protein D"/>
    <property type="match status" value="1"/>
</dbReference>
<feature type="transmembrane region" description="Helical" evidence="6">
    <location>
        <begin position="32"/>
        <end position="60"/>
    </location>
</feature>
<feature type="transmembrane region" description="Helical" evidence="6">
    <location>
        <begin position="99"/>
        <end position="118"/>
    </location>
</feature>
<dbReference type="Gene3D" id="1.20.1250.20">
    <property type="entry name" value="MFS general substrate transporter like domains"/>
    <property type="match status" value="1"/>
</dbReference>
<keyword evidence="4 6" id="KW-0472">Membrane</keyword>
<evidence type="ECO:0000256" key="3">
    <source>
        <dbReference type="ARBA" id="ARBA00022989"/>
    </source>
</evidence>
<feature type="transmembrane region" description="Helical" evidence="6">
    <location>
        <begin position="504"/>
        <end position="524"/>
    </location>
</feature>
<keyword evidence="9" id="KW-1185">Reference proteome</keyword>
<protein>
    <recommendedName>
        <fullName evidence="7">Major facilitator superfamily (MFS) profile domain-containing protein</fullName>
    </recommendedName>
</protein>
<accession>A0A0F8A2Y9</accession>
<feature type="region of interest" description="Disordered" evidence="5">
    <location>
        <begin position="535"/>
        <end position="558"/>
    </location>
</feature>
<dbReference type="GO" id="GO:0005886">
    <property type="term" value="C:plasma membrane"/>
    <property type="evidence" value="ECO:0007669"/>
    <property type="project" value="TreeGrafter"/>
</dbReference>
<feature type="compositionally biased region" description="Basic and acidic residues" evidence="5">
    <location>
        <begin position="547"/>
        <end position="558"/>
    </location>
</feature>
<evidence type="ECO:0000256" key="5">
    <source>
        <dbReference type="SAM" id="MobiDB-lite"/>
    </source>
</evidence>
<dbReference type="InterPro" id="IPR036259">
    <property type="entry name" value="MFS_trans_sf"/>
</dbReference>
<dbReference type="OrthoDB" id="5152228at2759"/>
<dbReference type="GO" id="GO:0022857">
    <property type="term" value="F:transmembrane transporter activity"/>
    <property type="evidence" value="ECO:0007669"/>
    <property type="project" value="InterPro"/>
</dbReference>
<dbReference type="CDD" id="cd17502">
    <property type="entry name" value="MFS_Azr1_MDR_like"/>
    <property type="match status" value="1"/>
</dbReference>
<feature type="transmembrane region" description="Helical" evidence="6">
    <location>
        <begin position="302"/>
        <end position="320"/>
    </location>
</feature>
<evidence type="ECO:0000256" key="2">
    <source>
        <dbReference type="ARBA" id="ARBA00022692"/>
    </source>
</evidence>
<dbReference type="SUPFAM" id="SSF103473">
    <property type="entry name" value="MFS general substrate transporter"/>
    <property type="match status" value="1"/>
</dbReference>
<gene>
    <name evidence="8" type="ORF">HIM_09702</name>
</gene>
<feature type="transmembrane region" description="Helical" evidence="6">
    <location>
        <begin position="365"/>
        <end position="385"/>
    </location>
</feature>
<dbReference type="InterPro" id="IPR011701">
    <property type="entry name" value="MFS"/>
</dbReference>
<evidence type="ECO:0000259" key="7">
    <source>
        <dbReference type="PROSITE" id="PS50850"/>
    </source>
</evidence>
<feature type="transmembrane region" description="Helical" evidence="6">
    <location>
        <begin position="430"/>
        <end position="451"/>
    </location>
</feature>
<feature type="transmembrane region" description="Helical" evidence="6">
    <location>
        <begin position="157"/>
        <end position="184"/>
    </location>
</feature>
<proteinExistence type="predicted"/>
<evidence type="ECO:0000313" key="8">
    <source>
        <dbReference type="EMBL" id="KJZ70909.1"/>
    </source>
</evidence>
<feature type="region of interest" description="Disordered" evidence="5">
    <location>
        <begin position="1"/>
        <end position="25"/>
    </location>
</feature>